<keyword evidence="2" id="KW-1003">Cell membrane</keyword>
<comment type="caution">
    <text evidence="14">The sequence shown here is derived from an EMBL/GenBank/DDBJ whole genome shotgun (WGS) entry which is preliminary data.</text>
</comment>
<dbReference type="FunFam" id="2.60.40.10:FF:000142">
    <property type="entry name" value="V-set domain-containing T-cell activation inhibitor 1"/>
    <property type="match status" value="5"/>
</dbReference>
<dbReference type="InterPro" id="IPR007110">
    <property type="entry name" value="Ig-like_dom"/>
</dbReference>
<evidence type="ECO:0000256" key="3">
    <source>
        <dbReference type="ARBA" id="ARBA00022692"/>
    </source>
</evidence>
<comment type="subcellular location">
    <subcellularLocation>
        <location evidence="1">Cell membrane</location>
        <topology evidence="1">Single-pass type I membrane protein</topology>
    </subcellularLocation>
</comment>
<feature type="domain" description="Ig-like" evidence="13">
    <location>
        <begin position="368"/>
        <end position="533"/>
    </location>
</feature>
<dbReference type="SMART" id="SM00406">
    <property type="entry name" value="IGv"/>
    <property type="match status" value="7"/>
</dbReference>
<keyword evidence="8" id="KW-0675">Receptor</keyword>
<keyword evidence="5 12" id="KW-1133">Transmembrane helix</keyword>
<dbReference type="PANTHER" id="PTHR25466:SF14">
    <property type="entry name" value="BUTYROPHILIN SUBFAMILY 2 MEMBER A2-LIKE-RELATED"/>
    <property type="match status" value="1"/>
</dbReference>
<feature type="domain" description="Ig-like" evidence="13">
    <location>
        <begin position="1667"/>
        <end position="1748"/>
    </location>
</feature>
<dbReference type="CDD" id="cd00096">
    <property type="entry name" value="Ig"/>
    <property type="match status" value="2"/>
</dbReference>
<dbReference type="InterPro" id="IPR053896">
    <property type="entry name" value="BTN3A2-like_Ig-C"/>
</dbReference>
<feature type="domain" description="Ig-like" evidence="13">
    <location>
        <begin position="797"/>
        <end position="875"/>
    </location>
</feature>
<dbReference type="InterPro" id="IPR003599">
    <property type="entry name" value="Ig_sub"/>
</dbReference>
<dbReference type="GO" id="GO:0031295">
    <property type="term" value="P:T cell costimulation"/>
    <property type="evidence" value="ECO:0007669"/>
    <property type="project" value="TreeGrafter"/>
</dbReference>
<dbReference type="Pfam" id="PF07686">
    <property type="entry name" value="V-set"/>
    <property type="match status" value="8"/>
</dbReference>
<sequence length="2022" mass="227920">VAVICFNSEDCVLPCSFRPDQNQTVEWFRQGALVYRFDRNGSKEAFRAPPLADRVLVSEQQISNGNATLILRRSGPQDRGMYSCHVQTSGGQHTSKVILKVEAPIRGLFLERSRLSGYEEIKCFVPDVFPAPRVTWATEPPTFEDLRPITRKQAKENGLFSVDSRLTKLKGRPDLIYICKMTTSYSRSTWTASLRERGTRSKNKDKQIAGTEGRDLTIRCSAPTYLKNPSLYWTFSRGDNSTLILSYNSQSDRKVSAPSWDGHLELDIYKAKFGDGSLRLMDPRHSEHSGSYACEFSEKFSRHVERSQVTISTSDPHGQRSVAEKPSYWWILGVVAAGLVLVLAGLLAFLKLRAPIKEVTIRKSKDKLTCSSDGIYPEPKLTWTIGSQYDPPEKPNILTTDSQLYSISSSIPHNLNAPHDAATCSISTTKDQKKATLMEQAQINSSTTETTVECQRLDALPDRIVWRFNNNDLILTQSRGEAFEATAEWAEHVKEVSSQGTLTLIGLKPKHEGTYTCESSNAKETAMATTPLHLVENDDGDEVCRVLGRRDVFLDPLQRRFLLSAPDVSCVFSQVCFLPCSFQPADQPAVHWTRLAAAESVVHSYYDGRDQVQHQNQNFRGRTSLFVDRVSSGNASLLLTGVKVQDQGRYLCNCSTSAGTRLAVIRVSVDAPVKTVNLRQAENRVVCSSDEIYPEPNLTWSTEPPSEFVLQSSTLVQRTEQQLFNISSSLKVPHNDTDLTYVCTVRTRRNHQTSRLENPKTEGRVQGLGIVVGVILVSVSTMAVPFCVEKCTKSCILPCNVDPSSDTVIHWDHLTSGHNVHSYYDSEDQQVKGRTSLFKDLISRGNASLKLTAVKIQDEGRYVCFSSTERRRRMSFIQLKVEAPITEIIIRLIGNRIICYSEGIYPQPELTWSVNPPSELKIHSPPTVHQTEEQLYSISSSLTVSYRPYDDQMYSCTISSGRNMKTGTMTETVWFLFLAMLNFLGSVFIQTDTEVTCVHNQSCILPCMFHMDSVSIVHWIHMTDGEPRAHFYNNQNQLFFQNQEFRGRTSLFKDQLSRGNASLLLTGVKVQDEGKYKCFVFTENRNKELYVYLKIDAPVSAVNILHVDNRIICSSDGIYPQPEVSWSTEPPSNTALKAITSSKWTEQQLYNISSSLIFPDGGSDLTYSCTVSTRSNKITQIFKKPVPVSTVSVSQDGNRITCSSEGIYPQPELTWSTEPPSNTALKYTSVTKWTEQQLYNISSSLSVSDSDLIYSCSVSTTSSKIKMIVNKPISTDVKNPETIPCISSNMFLSSFMWKFNHSQVILLQTESGVSYDAAWRKHVKKVSDSGDLTLQDLSSAHEGIYTCEVQNEEETILSDVLLRICPYTEVTCVHNQRCILPCMFHMDSVSIVHWIHMTDGEPRAHFYNSKKNQVNQQDPHFRGRTSLFKDQLSRGDASLLLTGVKVQDEGKYKCFAIAKDGRKELNVYLNVEAPVSEVNILQVENRIICSSDGIYPKPELSWSTIPPFTTMLKYSSTVNWTEQQLYNISSSLVVSDRGPDWIYSCTVRTRSNKVTKFLIYPEVSCVFRQSCMLPCQIQSGSDPLIHWYQVTSEDNLVHSYYSGRDQMGYQNQNFQNRTSLFQDQISRGNASLLLKEVKIQDEGRYKCYTSTIRGFKESFINMKTEAPVSDIRIHQDGNRITCSSEGIYPQPELTWSTEPPSNTTLNESTRIQETEDQLYNISSSLMVPDNETDWTYSCTIRTRSNNMTETFKKSDPEVSCVFKENCMLPCQIQSSSDLVIHWSKPSPDGDSVVHSYYDGLDQLGQQNQNFQGRTSLILDQISRGTASLMLKEVKIQDEGRYKCNTSSSTGFKESFINLKIDGRKTLLNTFNVFQLLFVGLSVFWKFVPDLWCIDAECCFSSFGSGSGDAEQNQNQNQNQRESAGGLTWKVILCLIGPAGAAAVAVLKKKCNKKKEEEKDEEKEKKKDKDSKKEESESFGNFSEEPDSRNFNPSEEIQKLKDEVKQELENIKTSVNDPETVAT</sequence>
<dbReference type="InterPro" id="IPR012569">
    <property type="entry name" value="Inl_IR"/>
</dbReference>
<feature type="domain" description="Ig-like" evidence="13">
    <location>
        <begin position="568"/>
        <end position="668"/>
    </location>
</feature>
<dbReference type="SMART" id="SM00408">
    <property type="entry name" value="IGc2"/>
    <property type="match status" value="10"/>
</dbReference>
<evidence type="ECO:0000256" key="8">
    <source>
        <dbReference type="ARBA" id="ARBA00023170"/>
    </source>
</evidence>
<dbReference type="GO" id="GO:0009897">
    <property type="term" value="C:external side of plasma membrane"/>
    <property type="evidence" value="ECO:0007669"/>
    <property type="project" value="TreeGrafter"/>
</dbReference>
<feature type="domain" description="Ig-like" evidence="13">
    <location>
        <begin position="1"/>
        <end position="99"/>
    </location>
</feature>
<feature type="compositionally biased region" description="Basic and acidic residues" evidence="11">
    <location>
        <begin position="1995"/>
        <end position="2009"/>
    </location>
</feature>
<feature type="non-terminal residue" evidence="14">
    <location>
        <position position="2022"/>
    </location>
</feature>
<dbReference type="InterPro" id="IPR013106">
    <property type="entry name" value="Ig_V-set"/>
</dbReference>
<evidence type="ECO:0000313" key="15">
    <source>
        <dbReference type="Proteomes" id="UP000250572"/>
    </source>
</evidence>
<dbReference type="InterPro" id="IPR036179">
    <property type="entry name" value="Ig-like_dom_sf"/>
</dbReference>
<evidence type="ECO:0000256" key="4">
    <source>
        <dbReference type="ARBA" id="ARBA00022729"/>
    </source>
</evidence>
<feature type="domain" description="Ig-like" evidence="13">
    <location>
        <begin position="884"/>
        <end position="970"/>
    </location>
</feature>
<dbReference type="InterPro" id="IPR003598">
    <property type="entry name" value="Ig_sub2"/>
</dbReference>
<keyword evidence="7" id="KW-1015">Disulfide bond</keyword>
<feature type="domain" description="Ig-like" evidence="13">
    <location>
        <begin position="1768"/>
        <end position="1859"/>
    </location>
</feature>
<dbReference type="Gene3D" id="2.60.40.10">
    <property type="entry name" value="Immunoglobulins"/>
    <property type="match status" value="18"/>
</dbReference>
<organism evidence="14 15">
    <name type="scientific">Gambusia affinis</name>
    <name type="common">Western mosquitofish</name>
    <name type="synonym">Heterandria affinis</name>
    <dbReference type="NCBI Taxonomy" id="33528"/>
    <lineage>
        <taxon>Eukaryota</taxon>
        <taxon>Metazoa</taxon>
        <taxon>Chordata</taxon>
        <taxon>Craniata</taxon>
        <taxon>Vertebrata</taxon>
        <taxon>Euteleostomi</taxon>
        <taxon>Actinopterygii</taxon>
        <taxon>Neopterygii</taxon>
        <taxon>Teleostei</taxon>
        <taxon>Neoteleostei</taxon>
        <taxon>Acanthomorphata</taxon>
        <taxon>Ovalentaria</taxon>
        <taxon>Atherinomorphae</taxon>
        <taxon>Cyprinodontiformes</taxon>
        <taxon>Poeciliidae</taxon>
        <taxon>Poeciliinae</taxon>
        <taxon>Gambusia</taxon>
    </lineage>
</organism>
<feature type="domain" description="Ig-like" evidence="13">
    <location>
        <begin position="1573"/>
        <end position="1647"/>
    </location>
</feature>
<accession>A0A315V4J2</accession>
<feature type="transmembrane region" description="Helical" evidence="12">
    <location>
        <begin position="328"/>
        <end position="350"/>
    </location>
</feature>
<dbReference type="Pfam" id="PF08191">
    <property type="entry name" value="LRR_adjacent"/>
    <property type="match status" value="1"/>
</dbReference>
<dbReference type="Pfam" id="PF08205">
    <property type="entry name" value="C2-set_2"/>
    <property type="match status" value="1"/>
</dbReference>
<feature type="domain" description="Ig-like" evidence="13">
    <location>
        <begin position="685"/>
        <end position="754"/>
    </location>
</feature>
<name>A0A315V4J2_GAMAF</name>
<dbReference type="GO" id="GO:0006955">
    <property type="term" value="P:immune response"/>
    <property type="evidence" value="ECO:0007669"/>
    <property type="project" value="TreeGrafter"/>
</dbReference>
<evidence type="ECO:0000256" key="5">
    <source>
        <dbReference type="ARBA" id="ARBA00022989"/>
    </source>
</evidence>
<keyword evidence="4" id="KW-0732">Signal</keyword>
<proteinExistence type="predicted"/>
<evidence type="ECO:0000256" key="9">
    <source>
        <dbReference type="ARBA" id="ARBA00023180"/>
    </source>
</evidence>
<evidence type="ECO:0000256" key="10">
    <source>
        <dbReference type="ARBA" id="ARBA00023319"/>
    </source>
</evidence>
<evidence type="ECO:0000256" key="11">
    <source>
        <dbReference type="SAM" id="MobiDB-lite"/>
    </source>
</evidence>
<dbReference type="SUPFAM" id="SSF48726">
    <property type="entry name" value="Immunoglobulin"/>
    <property type="match status" value="14"/>
</dbReference>
<feature type="domain" description="Ig-like" evidence="13">
    <location>
        <begin position="1487"/>
        <end position="1555"/>
    </location>
</feature>
<feature type="domain" description="Ig-like" evidence="13">
    <location>
        <begin position="173"/>
        <end position="312"/>
    </location>
</feature>
<dbReference type="PANTHER" id="PTHR25466">
    <property type="entry name" value="T-LYMPHOCYTE ACTIVATION ANTIGEN"/>
    <property type="match status" value="1"/>
</dbReference>
<dbReference type="Proteomes" id="UP000250572">
    <property type="component" value="Unassembled WGS sequence"/>
</dbReference>
<dbReference type="GO" id="GO:0071222">
    <property type="term" value="P:cellular response to lipopolysaccharide"/>
    <property type="evidence" value="ECO:0007669"/>
    <property type="project" value="TreeGrafter"/>
</dbReference>
<keyword evidence="15" id="KW-1185">Reference proteome</keyword>
<keyword evidence="6 12" id="KW-0472">Membrane</keyword>
<dbReference type="PROSITE" id="PS50835">
    <property type="entry name" value="IG_LIKE"/>
    <property type="match status" value="14"/>
</dbReference>
<dbReference type="GO" id="GO:0042130">
    <property type="term" value="P:negative regulation of T cell proliferation"/>
    <property type="evidence" value="ECO:0007669"/>
    <property type="project" value="TreeGrafter"/>
</dbReference>
<evidence type="ECO:0000256" key="6">
    <source>
        <dbReference type="ARBA" id="ARBA00023136"/>
    </source>
</evidence>
<feature type="compositionally biased region" description="Polar residues" evidence="11">
    <location>
        <begin position="2010"/>
        <end position="2022"/>
    </location>
</feature>
<protein>
    <recommendedName>
        <fullName evidence="13">Ig-like domain-containing protein</fullName>
    </recommendedName>
</protein>
<evidence type="ECO:0000313" key="14">
    <source>
        <dbReference type="EMBL" id="PWA18128.1"/>
    </source>
</evidence>
<gene>
    <name evidence="14" type="ORF">CCH79_00003939</name>
</gene>
<evidence type="ECO:0000256" key="7">
    <source>
        <dbReference type="ARBA" id="ARBA00023157"/>
    </source>
</evidence>
<dbReference type="STRING" id="33528.ENSGAFP00000024787"/>
<feature type="domain" description="Ig-like" evidence="13">
    <location>
        <begin position="1282"/>
        <end position="1358"/>
    </location>
</feature>
<reference evidence="14 15" key="1">
    <citation type="journal article" date="2018" name="G3 (Bethesda)">
        <title>A High-Quality Reference Genome for the Invasive Mosquitofish Gambusia affinis Using a Chicago Library.</title>
        <authorList>
            <person name="Hoffberg S.L."/>
            <person name="Troendle N.J."/>
            <person name="Glenn T.C."/>
            <person name="Mahmud O."/>
            <person name="Louha S."/>
            <person name="Chalopin D."/>
            <person name="Bennetzen J.L."/>
            <person name="Mauricio R."/>
        </authorList>
    </citation>
    <scope>NUCLEOTIDE SEQUENCE [LARGE SCALE GENOMIC DNA]</scope>
    <source>
        <strain evidence="14">NE01/NJP1002.9</strain>
        <tissue evidence="14">Muscle</tissue>
    </source>
</reference>
<dbReference type="EMBL" id="NHOQ01002355">
    <property type="protein sequence ID" value="PWA18128.1"/>
    <property type="molecule type" value="Genomic_DNA"/>
</dbReference>
<feature type="domain" description="Ig-like" evidence="13">
    <location>
        <begin position="1111"/>
        <end position="1179"/>
    </location>
</feature>
<keyword evidence="9" id="KW-0325">Glycoprotein</keyword>
<dbReference type="InterPro" id="IPR051713">
    <property type="entry name" value="T-cell_Activation_Regulation"/>
</dbReference>
<dbReference type="GO" id="GO:0007166">
    <property type="term" value="P:cell surface receptor signaling pathway"/>
    <property type="evidence" value="ECO:0007669"/>
    <property type="project" value="TreeGrafter"/>
</dbReference>
<dbReference type="SMART" id="SM00409">
    <property type="entry name" value="IG"/>
    <property type="match status" value="10"/>
</dbReference>
<feature type="region of interest" description="Disordered" evidence="11">
    <location>
        <begin position="1954"/>
        <end position="2022"/>
    </location>
</feature>
<feature type="non-terminal residue" evidence="14">
    <location>
        <position position="1"/>
    </location>
</feature>
<evidence type="ECO:0000256" key="2">
    <source>
        <dbReference type="ARBA" id="ARBA00022475"/>
    </source>
</evidence>
<evidence type="ECO:0000259" key="13">
    <source>
        <dbReference type="PROSITE" id="PS50835"/>
    </source>
</evidence>
<evidence type="ECO:0000256" key="1">
    <source>
        <dbReference type="ARBA" id="ARBA00004251"/>
    </source>
</evidence>
<feature type="compositionally biased region" description="Basic and acidic residues" evidence="11">
    <location>
        <begin position="1954"/>
        <end position="1975"/>
    </location>
</feature>
<evidence type="ECO:0000256" key="12">
    <source>
        <dbReference type="SAM" id="Phobius"/>
    </source>
</evidence>
<feature type="domain" description="Ig-like" evidence="13">
    <location>
        <begin position="1187"/>
        <end position="1266"/>
    </location>
</feature>
<dbReference type="InterPro" id="IPR013783">
    <property type="entry name" value="Ig-like_fold"/>
</dbReference>
<dbReference type="Pfam" id="PF22705">
    <property type="entry name" value="C2-set_3"/>
    <property type="match status" value="2"/>
</dbReference>
<keyword evidence="3 12" id="KW-0812">Transmembrane</keyword>
<keyword evidence="10" id="KW-0393">Immunoglobulin domain</keyword>
<dbReference type="GO" id="GO:0042102">
    <property type="term" value="P:positive regulation of T cell proliferation"/>
    <property type="evidence" value="ECO:0007669"/>
    <property type="project" value="TreeGrafter"/>
</dbReference>
<dbReference type="InterPro" id="IPR013162">
    <property type="entry name" value="CD80_C2-set"/>
</dbReference>